<evidence type="ECO:0000313" key="4">
    <source>
        <dbReference type="EMBL" id="KAK3797553.1"/>
    </source>
</evidence>
<dbReference type="InterPro" id="IPR027806">
    <property type="entry name" value="HARBI1_dom"/>
</dbReference>
<reference evidence="4" key="1">
    <citation type="journal article" date="2023" name="G3 (Bethesda)">
        <title>A reference genome for the long-term kleptoplast-retaining sea slug Elysia crispata morphotype clarki.</title>
        <authorList>
            <person name="Eastman K.E."/>
            <person name="Pendleton A.L."/>
            <person name="Shaikh M.A."/>
            <person name="Suttiyut T."/>
            <person name="Ogas R."/>
            <person name="Tomko P."/>
            <person name="Gavelis G."/>
            <person name="Widhalm J.R."/>
            <person name="Wisecaver J.H."/>
        </authorList>
    </citation>
    <scope>NUCLEOTIDE SEQUENCE</scope>
    <source>
        <strain evidence="4">ECLA1</strain>
    </source>
</reference>
<dbReference type="AlphaFoldDB" id="A0AAE1B0Y8"/>
<proteinExistence type="predicted"/>
<evidence type="ECO:0000259" key="3">
    <source>
        <dbReference type="Pfam" id="PF13359"/>
    </source>
</evidence>
<protein>
    <recommendedName>
        <fullName evidence="3">DDE Tnp4 domain-containing protein</fullName>
    </recommendedName>
</protein>
<feature type="domain" description="DDE Tnp4" evidence="3">
    <location>
        <begin position="74"/>
        <end position="135"/>
    </location>
</feature>
<organism evidence="4 5">
    <name type="scientific">Elysia crispata</name>
    <name type="common">lettuce slug</name>
    <dbReference type="NCBI Taxonomy" id="231223"/>
    <lineage>
        <taxon>Eukaryota</taxon>
        <taxon>Metazoa</taxon>
        <taxon>Spiralia</taxon>
        <taxon>Lophotrochozoa</taxon>
        <taxon>Mollusca</taxon>
        <taxon>Gastropoda</taxon>
        <taxon>Heterobranchia</taxon>
        <taxon>Euthyneura</taxon>
        <taxon>Panpulmonata</taxon>
        <taxon>Sacoglossa</taxon>
        <taxon>Placobranchoidea</taxon>
        <taxon>Plakobranchidae</taxon>
        <taxon>Elysia</taxon>
    </lineage>
</organism>
<sequence length="161" mass="18440">MFEKFRFHRENKKALTEELRAASNPKWTGGRRGGLLPAILQVCLTLRFFATGTFQDTIGEMIGVSQSTGVFGCVDGTHVKILRPHVDEEVYVNSKNFHSLNVQIVCNADLLILDCVARHPGSFHDARVLRESHFFLLGWSRDHLWLRVWYWETVAILSERG</sequence>
<evidence type="ECO:0000256" key="1">
    <source>
        <dbReference type="ARBA" id="ARBA00001968"/>
    </source>
</evidence>
<gene>
    <name evidence="4" type="ORF">RRG08_054583</name>
</gene>
<keyword evidence="5" id="KW-1185">Reference proteome</keyword>
<evidence type="ECO:0000256" key="2">
    <source>
        <dbReference type="ARBA" id="ARBA00022723"/>
    </source>
</evidence>
<dbReference type="Proteomes" id="UP001283361">
    <property type="component" value="Unassembled WGS sequence"/>
</dbReference>
<dbReference type="EMBL" id="JAWDGP010000750">
    <property type="protein sequence ID" value="KAK3797553.1"/>
    <property type="molecule type" value="Genomic_DNA"/>
</dbReference>
<comment type="caution">
    <text evidence="4">The sequence shown here is derived from an EMBL/GenBank/DDBJ whole genome shotgun (WGS) entry which is preliminary data.</text>
</comment>
<accession>A0AAE1B0Y8</accession>
<keyword evidence="2" id="KW-0479">Metal-binding</keyword>
<evidence type="ECO:0000313" key="5">
    <source>
        <dbReference type="Proteomes" id="UP001283361"/>
    </source>
</evidence>
<comment type="cofactor">
    <cofactor evidence="1">
        <name>a divalent metal cation</name>
        <dbReference type="ChEBI" id="CHEBI:60240"/>
    </cofactor>
</comment>
<dbReference type="GO" id="GO:0046872">
    <property type="term" value="F:metal ion binding"/>
    <property type="evidence" value="ECO:0007669"/>
    <property type="project" value="UniProtKB-KW"/>
</dbReference>
<dbReference type="Pfam" id="PF13359">
    <property type="entry name" value="DDE_Tnp_4"/>
    <property type="match status" value="1"/>
</dbReference>
<name>A0AAE1B0Y8_9GAST</name>